<dbReference type="Gramene" id="KQK00133">
    <property type="protein sequence ID" value="KQK00133"/>
    <property type="gene ID" value="BRADI_3g47490v3"/>
</dbReference>
<feature type="compositionally biased region" description="Pro residues" evidence="1">
    <location>
        <begin position="22"/>
        <end position="40"/>
    </location>
</feature>
<proteinExistence type="predicted"/>
<protein>
    <recommendedName>
        <fullName evidence="5">Rhodopsin</fullName>
    </recommendedName>
</protein>
<organism evidence="2">
    <name type="scientific">Brachypodium distachyon</name>
    <name type="common">Purple false brome</name>
    <name type="synonym">Trachynia distachya</name>
    <dbReference type="NCBI Taxonomy" id="15368"/>
    <lineage>
        <taxon>Eukaryota</taxon>
        <taxon>Viridiplantae</taxon>
        <taxon>Streptophyta</taxon>
        <taxon>Embryophyta</taxon>
        <taxon>Tracheophyta</taxon>
        <taxon>Spermatophyta</taxon>
        <taxon>Magnoliopsida</taxon>
        <taxon>Liliopsida</taxon>
        <taxon>Poales</taxon>
        <taxon>Poaceae</taxon>
        <taxon>BOP clade</taxon>
        <taxon>Pooideae</taxon>
        <taxon>Stipodae</taxon>
        <taxon>Brachypodieae</taxon>
        <taxon>Brachypodium</taxon>
    </lineage>
</organism>
<accession>I1IB43</accession>
<name>I1IB43_BRADI</name>
<dbReference type="GO" id="GO:0005737">
    <property type="term" value="C:cytoplasm"/>
    <property type="evidence" value="ECO:0000318"/>
    <property type="project" value="GO_Central"/>
</dbReference>
<dbReference type="EnsemblPlants" id="KQK00133">
    <property type="protein sequence ID" value="KQK00133"/>
    <property type="gene ID" value="BRADI_3g47490v3"/>
</dbReference>
<dbReference type="GO" id="GO:0005634">
    <property type="term" value="C:nucleus"/>
    <property type="evidence" value="ECO:0000318"/>
    <property type="project" value="GO_Central"/>
</dbReference>
<dbReference type="GO" id="GO:0005886">
    <property type="term" value="C:plasma membrane"/>
    <property type="evidence" value="ECO:0000318"/>
    <property type="project" value="GO_Central"/>
</dbReference>
<keyword evidence="4" id="KW-1185">Reference proteome</keyword>
<reference evidence="2" key="2">
    <citation type="submission" date="2017-06" db="EMBL/GenBank/DDBJ databases">
        <title>WGS assembly of Brachypodium distachyon.</title>
        <authorList>
            <consortium name="The International Brachypodium Initiative"/>
            <person name="Lucas S."/>
            <person name="Harmon-Smith M."/>
            <person name="Lail K."/>
            <person name="Tice H."/>
            <person name="Grimwood J."/>
            <person name="Bruce D."/>
            <person name="Barry K."/>
            <person name="Shu S."/>
            <person name="Lindquist E."/>
            <person name="Wang M."/>
            <person name="Pitluck S."/>
            <person name="Vogel J.P."/>
            <person name="Garvin D.F."/>
            <person name="Mockler T.C."/>
            <person name="Schmutz J."/>
            <person name="Rokhsar D."/>
            <person name="Bevan M.W."/>
        </authorList>
    </citation>
    <scope>NUCLEOTIDE SEQUENCE</scope>
    <source>
        <strain evidence="2">Bd21</strain>
    </source>
</reference>
<dbReference type="PRINTS" id="PR00239">
    <property type="entry name" value="RHODOPSNTAIL"/>
</dbReference>
<evidence type="ECO:0000313" key="3">
    <source>
        <dbReference type="EnsemblPlants" id="KQK00133"/>
    </source>
</evidence>
<dbReference type="ExpressionAtlas" id="I1IB43">
    <property type="expression patterns" value="baseline and differential"/>
</dbReference>
<evidence type="ECO:0000313" key="2">
    <source>
        <dbReference type="EMBL" id="KQK00133.1"/>
    </source>
</evidence>
<sequence>MSYYGQQQGPVGAPPQQGYPPAGYPPAGYPPPQQGYPPPGYGQQGYPPQQQQQQSSGPSFMQGWYVSEFLCLISATCTSRIM</sequence>
<feature type="region of interest" description="Disordered" evidence="1">
    <location>
        <begin position="1"/>
        <end position="59"/>
    </location>
</feature>
<dbReference type="STRING" id="15368.I1IB43"/>
<reference evidence="3" key="3">
    <citation type="submission" date="2018-08" db="UniProtKB">
        <authorList>
            <consortium name="EnsemblPlants"/>
        </authorList>
    </citation>
    <scope>IDENTIFICATION</scope>
    <source>
        <strain evidence="3">cv. Bd21</strain>
    </source>
</reference>
<feature type="compositionally biased region" description="Low complexity" evidence="1">
    <location>
        <begin position="1"/>
        <end position="21"/>
    </location>
</feature>
<evidence type="ECO:0000313" key="4">
    <source>
        <dbReference type="Proteomes" id="UP000008810"/>
    </source>
</evidence>
<reference evidence="2 3" key="1">
    <citation type="journal article" date="2010" name="Nature">
        <title>Genome sequencing and analysis of the model grass Brachypodium distachyon.</title>
        <authorList>
            <consortium name="International Brachypodium Initiative"/>
        </authorList>
    </citation>
    <scope>NUCLEOTIDE SEQUENCE [LARGE SCALE GENOMIC DNA]</scope>
    <source>
        <strain evidence="2 3">Bd21</strain>
    </source>
</reference>
<dbReference type="AlphaFoldDB" id="I1IB43"/>
<evidence type="ECO:0008006" key="5">
    <source>
        <dbReference type="Google" id="ProtNLM"/>
    </source>
</evidence>
<dbReference type="Proteomes" id="UP000008810">
    <property type="component" value="Chromosome 3"/>
</dbReference>
<feature type="compositionally biased region" description="Low complexity" evidence="1">
    <location>
        <begin position="44"/>
        <end position="54"/>
    </location>
</feature>
<dbReference type="EMBL" id="CM000882">
    <property type="protein sequence ID" value="KQK00133.1"/>
    <property type="molecule type" value="Genomic_DNA"/>
</dbReference>
<gene>
    <name evidence="3" type="primary">LOC100825331</name>
    <name evidence="2" type="ORF">BRADI_3g47490v3</name>
</gene>
<evidence type="ECO:0000256" key="1">
    <source>
        <dbReference type="SAM" id="MobiDB-lite"/>
    </source>
</evidence>